<evidence type="ECO:0000256" key="11">
    <source>
        <dbReference type="ARBA" id="ARBA00049115"/>
    </source>
</evidence>
<evidence type="ECO:0000256" key="12">
    <source>
        <dbReference type="NCBIfam" id="TIGR00928"/>
    </source>
</evidence>
<evidence type="ECO:0000256" key="7">
    <source>
        <dbReference type="ARBA" id="ARBA00023239"/>
    </source>
</evidence>
<keyword evidence="7 13" id="KW-0456">Lyase</keyword>
<dbReference type="Gene3D" id="1.20.200.10">
    <property type="entry name" value="Fumarase/aspartase (Central domain)"/>
    <property type="match status" value="1"/>
</dbReference>
<evidence type="ECO:0000259" key="15">
    <source>
        <dbReference type="Pfam" id="PF08328"/>
    </source>
</evidence>
<protein>
    <recommendedName>
        <fullName evidence="5 12">Adenylosuccinate lyase</fullName>
        <shortName evidence="13">ASL</shortName>
        <ecNumber evidence="4 12">4.3.2.2</ecNumber>
    </recommendedName>
    <alternativeName>
        <fullName evidence="10 13">Adenylosuccinase</fullName>
    </alternativeName>
</protein>
<dbReference type="GO" id="GO:0004018">
    <property type="term" value="F:N6-(1,2-dicarboxyethyl)AMP AMP-lyase (fumarate-forming) activity"/>
    <property type="evidence" value="ECO:0007669"/>
    <property type="project" value="UniProtKB-UniRule"/>
</dbReference>
<dbReference type="InterPro" id="IPR004769">
    <property type="entry name" value="Pur_lyase"/>
</dbReference>
<keyword evidence="17" id="KW-1185">Reference proteome</keyword>
<dbReference type="KEGG" id="kso:CKSOR_00344"/>
<gene>
    <name evidence="16" type="primary">purB</name>
    <name evidence="16" type="ORF">CKSOR_00344</name>
</gene>
<keyword evidence="6 13" id="KW-0658">Purine biosynthesis</keyword>
<dbReference type="PANTHER" id="PTHR43411">
    <property type="entry name" value="ADENYLOSUCCINATE LYASE"/>
    <property type="match status" value="1"/>
</dbReference>
<evidence type="ECO:0000256" key="4">
    <source>
        <dbReference type="ARBA" id="ARBA00012339"/>
    </source>
</evidence>
<feature type="domain" description="Adenylosuccinate lyase PurB C-terminal" evidence="15">
    <location>
        <begin position="328"/>
        <end position="442"/>
    </location>
</feature>
<dbReference type="InterPro" id="IPR013539">
    <property type="entry name" value="PurB_C"/>
</dbReference>
<reference evidence="16 17" key="1">
    <citation type="journal article" date="2018" name="Parasitology">
        <title>The reduced genome of Candidatus Kinetoplastibacterium sorsogonicusi, the endosymbiont of Kentomonas sorsogonicus (Trypanosomatidae): loss of the haem-synthesis pathway.</title>
        <authorList>
            <person name="Silva F.M."/>
            <person name="Kostygov A.Y."/>
            <person name="Spodareva V.V."/>
            <person name="Butenko A."/>
            <person name="Tossou R."/>
            <person name="Lukes J."/>
            <person name="Yurchenko V."/>
            <person name="Alves J.M.P."/>
        </authorList>
    </citation>
    <scope>NUCLEOTIDE SEQUENCE [LARGE SCALE GENOMIC DNA]</scope>
    <source>
        <strain evidence="16 17">MF-08</strain>
    </source>
</reference>
<evidence type="ECO:0000256" key="1">
    <source>
        <dbReference type="ARBA" id="ARBA00004706"/>
    </source>
</evidence>
<comment type="catalytic activity">
    <reaction evidence="11">
        <text>N(6)-(1,2-dicarboxyethyl)-AMP = fumarate + AMP</text>
        <dbReference type="Rhea" id="RHEA:16853"/>
        <dbReference type="ChEBI" id="CHEBI:29806"/>
        <dbReference type="ChEBI" id="CHEBI:57567"/>
        <dbReference type="ChEBI" id="CHEBI:456215"/>
        <dbReference type="EC" id="4.3.2.2"/>
    </reaction>
    <physiologicalReaction direction="left-to-right" evidence="11">
        <dbReference type="Rhea" id="RHEA:16854"/>
    </physiologicalReaction>
</comment>
<dbReference type="Gene3D" id="1.10.275.10">
    <property type="entry name" value="Fumarase/aspartase (N-terminal domain)"/>
    <property type="match status" value="1"/>
</dbReference>
<dbReference type="PRINTS" id="PR00149">
    <property type="entry name" value="FUMRATELYASE"/>
</dbReference>
<dbReference type="OrthoDB" id="9768878at2"/>
<dbReference type="InterPro" id="IPR000362">
    <property type="entry name" value="Fumarate_lyase_fam"/>
</dbReference>
<evidence type="ECO:0000313" key="17">
    <source>
        <dbReference type="Proteomes" id="UP000266796"/>
    </source>
</evidence>
<dbReference type="Pfam" id="PF00206">
    <property type="entry name" value="Lyase_1"/>
    <property type="match status" value="1"/>
</dbReference>
<comment type="similarity">
    <text evidence="3 13">Belongs to the lyase 1 family. Adenylosuccinate lyase subfamily.</text>
</comment>
<accession>A0A3S7J9V9</accession>
<dbReference type="NCBIfam" id="TIGR00928">
    <property type="entry name" value="purB"/>
    <property type="match status" value="1"/>
</dbReference>
<name>A0A3S7J9V9_9PROT</name>
<evidence type="ECO:0000256" key="9">
    <source>
        <dbReference type="ARBA" id="ARBA00025012"/>
    </source>
</evidence>
<proteinExistence type="inferred from homology"/>
<dbReference type="AlphaFoldDB" id="A0A3S7J9V9"/>
<dbReference type="PROSITE" id="PS00163">
    <property type="entry name" value="FUMARATE_LYASES"/>
    <property type="match status" value="1"/>
</dbReference>
<organism evidence="16 17">
    <name type="scientific">Candidatus Kinetoplastidibacterium kentomonadis</name>
    <dbReference type="NCBI Taxonomy" id="1576550"/>
    <lineage>
        <taxon>Bacteria</taxon>
        <taxon>Pseudomonadati</taxon>
        <taxon>Pseudomonadota</taxon>
        <taxon>Betaproteobacteria</taxon>
        <taxon>Candidatus Kinetoplastidibacterium</taxon>
    </lineage>
</organism>
<comment type="pathway">
    <text evidence="2 13">Purine metabolism; AMP biosynthesis via de novo pathway; AMP from IMP: step 2/2.</text>
</comment>
<evidence type="ECO:0000256" key="8">
    <source>
        <dbReference type="ARBA" id="ARBA00024477"/>
    </source>
</evidence>
<dbReference type="CDD" id="cd01598">
    <property type="entry name" value="PurB"/>
    <property type="match status" value="1"/>
</dbReference>
<evidence type="ECO:0000256" key="10">
    <source>
        <dbReference type="ARBA" id="ARBA00030717"/>
    </source>
</evidence>
<dbReference type="EMBL" id="CP025628">
    <property type="protein sequence ID" value="AWD32462.1"/>
    <property type="molecule type" value="Genomic_DNA"/>
</dbReference>
<evidence type="ECO:0000256" key="5">
    <source>
        <dbReference type="ARBA" id="ARBA00017058"/>
    </source>
</evidence>
<evidence type="ECO:0000259" key="14">
    <source>
        <dbReference type="Pfam" id="PF00206"/>
    </source>
</evidence>
<dbReference type="GO" id="GO:0044208">
    <property type="term" value="P:'de novo' AMP biosynthetic process"/>
    <property type="evidence" value="ECO:0007669"/>
    <property type="project" value="UniProtKB-UniPathway"/>
</dbReference>
<comment type="function">
    <text evidence="9">Catalyzes two reactions in de novo purine nucleotide biosynthesis. Catalyzes the breakdown of 5-aminoimidazole- (N-succinylocarboxamide) ribotide (SAICAR or 2-[5-amino-1-(5-phospho-beta-D-ribosyl)imidazole-4-carboxamido]succinate) to 5-aminoimidazole-4-carboxamide ribotide (AICAR or 5-amino-1-(5-phospho-beta-D-ribosyl)imidazole-4-carboxamide) and fumarate, and of adenylosuccinate (ADS or N(6)-(1,2-dicarboxyethyl)-AMP) to adenosine monophosphate (AMP) and fumarate.</text>
</comment>
<evidence type="ECO:0000256" key="6">
    <source>
        <dbReference type="ARBA" id="ARBA00022755"/>
    </source>
</evidence>
<feature type="domain" description="Fumarate lyase N-terminal" evidence="14">
    <location>
        <begin position="18"/>
        <end position="309"/>
    </location>
</feature>
<dbReference type="InterPro" id="IPR024083">
    <property type="entry name" value="Fumarase/histidase_N"/>
</dbReference>
<comment type="pathway">
    <text evidence="1 13">Purine metabolism; IMP biosynthesis via de novo pathway; 5-amino-1-(5-phospho-D-ribosyl)imidazole-4-carboxamide from 5-amino-1-(5-phospho-D-ribosyl)imidazole-4-carboxylate: step 2/2.</text>
</comment>
<dbReference type="EC" id="4.3.2.2" evidence="4 12"/>
<dbReference type="InterPro" id="IPR022761">
    <property type="entry name" value="Fumarate_lyase_N"/>
</dbReference>
<dbReference type="NCBIfam" id="NF006764">
    <property type="entry name" value="PRK09285.1"/>
    <property type="match status" value="1"/>
</dbReference>
<evidence type="ECO:0000256" key="3">
    <source>
        <dbReference type="ARBA" id="ARBA00008273"/>
    </source>
</evidence>
<dbReference type="InterPro" id="IPR047136">
    <property type="entry name" value="PurB_bact"/>
</dbReference>
<dbReference type="FunFam" id="1.20.200.10:FF:000004">
    <property type="entry name" value="Adenylosuccinate lyase"/>
    <property type="match status" value="1"/>
</dbReference>
<dbReference type="GO" id="GO:0070626">
    <property type="term" value="F:(S)-2-(5-amino-1-(5-phospho-D-ribosyl)imidazole-4-carboxamido) succinate lyase (fumarate-forming) activity"/>
    <property type="evidence" value="ECO:0007669"/>
    <property type="project" value="RHEA"/>
</dbReference>
<dbReference type="PANTHER" id="PTHR43411:SF1">
    <property type="entry name" value="ADENYLOSUCCINATE LYASE"/>
    <property type="match status" value="1"/>
</dbReference>
<evidence type="ECO:0000313" key="16">
    <source>
        <dbReference type="EMBL" id="AWD32462.1"/>
    </source>
</evidence>
<dbReference type="UniPathway" id="UPA00075">
    <property type="reaction ID" value="UER00336"/>
</dbReference>
<evidence type="ECO:0000256" key="2">
    <source>
        <dbReference type="ARBA" id="ARBA00004734"/>
    </source>
</evidence>
<dbReference type="SUPFAM" id="SSF48557">
    <property type="entry name" value="L-aspartase-like"/>
    <property type="match status" value="1"/>
</dbReference>
<dbReference type="Proteomes" id="UP000266796">
    <property type="component" value="Chromosome"/>
</dbReference>
<dbReference type="InterPro" id="IPR008948">
    <property type="entry name" value="L-Aspartase-like"/>
</dbReference>
<comment type="catalytic activity">
    <reaction evidence="8">
        <text>(2S)-2-[5-amino-1-(5-phospho-beta-D-ribosyl)imidazole-4-carboxamido]succinate = 5-amino-1-(5-phospho-beta-D-ribosyl)imidazole-4-carboxamide + fumarate</text>
        <dbReference type="Rhea" id="RHEA:23920"/>
        <dbReference type="ChEBI" id="CHEBI:29806"/>
        <dbReference type="ChEBI" id="CHEBI:58443"/>
        <dbReference type="ChEBI" id="CHEBI:58475"/>
        <dbReference type="EC" id="4.3.2.2"/>
    </reaction>
    <physiologicalReaction direction="left-to-right" evidence="8">
        <dbReference type="Rhea" id="RHEA:23921"/>
    </physiologicalReaction>
</comment>
<evidence type="ECO:0000256" key="13">
    <source>
        <dbReference type="RuleBase" id="RU361172"/>
    </source>
</evidence>
<dbReference type="InterPro" id="IPR020557">
    <property type="entry name" value="Fumarate_lyase_CS"/>
</dbReference>
<dbReference type="GO" id="GO:0006189">
    <property type="term" value="P:'de novo' IMP biosynthetic process"/>
    <property type="evidence" value="ECO:0007669"/>
    <property type="project" value="UniProtKB-UniPathway"/>
</dbReference>
<dbReference type="Pfam" id="PF08328">
    <property type="entry name" value="ASL_C"/>
    <property type="match status" value="1"/>
</dbReference>
<dbReference type="RefSeq" id="WP_108673869.1">
    <property type="nucleotide sequence ID" value="NZ_CP025628.1"/>
</dbReference>
<sequence length="451" mass="52161">MDNINSLSPLDGRYFNISKELRNFFSETAFIKHRIEVEVKWFKSLFDANLPGLPILSKKAKSFLDDIILNISTDDFLNIKNIEKVTNHDVKAIEYWLKNKIKENHELVKFQEFVHFACTSEDINNTAYALMLFRSRESIILPTLTKIYTILSDMSCKYADQPMLSRTHGQPASPTTTGKELKNFSVRLYKEIETIKDIKIFAKMNGATGNYNAHVITYSEIDWNEFSKNFINSLGLLQNTHTTQIEPHDWISNLFDSITRANNILLDLNKDIWGYISLGYFKQIIKDGEIGSSTMPHKVNPIDFENSEGNLGLSNAIMRHMSDKLTQSRWQRDLSDSTVLRNLGVAIGYSLIAWKSCLRGLNKLELNKVRIDEDIDNCWEILAEPIQTIMRRYNIENPYEKLKYLTRGKIINKEMIHDFIKNLNLPKETIDLLLKLTPRSYIGLAHTLAKH</sequence>
<dbReference type="UniPathway" id="UPA00074">
    <property type="reaction ID" value="UER00132"/>
</dbReference>
<dbReference type="Gene3D" id="1.10.40.30">
    <property type="entry name" value="Fumarase/aspartase (C-terminal domain)"/>
    <property type="match status" value="1"/>
</dbReference>